<dbReference type="InterPro" id="IPR041698">
    <property type="entry name" value="Methyltransf_25"/>
</dbReference>
<evidence type="ECO:0000256" key="1">
    <source>
        <dbReference type="ARBA" id="ARBA00022603"/>
    </source>
</evidence>
<evidence type="ECO:0000313" key="7">
    <source>
        <dbReference type="Proteomes" id="UP000321201"/>
    </source>
</evidence>
<evidence type="ECO:0000259" key="5">
    <source>
        <dbReference type="SMART" id="SM00650"/>
    </source>
</evidence>
<dbReference type="OrthoDB" id="9805585at2"/>
<dbReference type="CDD" id="cd02440">
    <property type="entry name" value="AdoMet_MTases"/>
    <property type="match status" value="1"/>
</dbReference>
<dbReference type="InterPro" id="IPR020598">
    <property type="entry name" value="rRNA_Ade_methylase_Trfase_N"/>
</dbReference>
<dbReference type="InterPro" id="IPR029063">
    <property type="entry name" value="SAM-dependent_MTases_sf"/>
</dbReference>
<dbReference type="PANTHER" id="PTHR11727:SF14">
    <property type="entry name" value="BLL8166 PROTEIN"/>
    <property type="match status" value="1"/>
</dbReference>
<feature type="domain" description="Ribosomal RNA adenine methylase transferase N-terminal" evidence="5">
    <location>
        <begin position="37"/>
        <end position="187"/>
    </location>
</feature>
<keyword evidence="2 6" id="KW-0808">Transferase</keyword>
<organism evidence="6 7">
    <name type="scientific">Pelomicrobium methylotrophicum</name>
    <dbReference type="NCBI Taxonomy" id="2602750"/>
    <lineage>
        <taxon>Bacteria</taxon>
        <taxon>Pseudomonadati</taxon>
        <taxon>Pseudomonadota</taxon>
        <taxon>Hydrogenophilia</taxon>
        <taxon>Hydrogenophilia incertae sedis</taxon>
        <taxon>Pelomicrobium</taxon>
    </lineage>
</organism>
<sequence>MRLDRLRLQPDERFAFFQGFLKNPARVGSVIPSSRFLERRVVELAEVDRAQSVVELGPGTGGTTRALLRAMAPEARLLGIELDADFVRILSPMRDPRLVIHHGDARDLERHLRMHRFPAPEVVVSGIPFSTMPRRLGREIVQAVFNVLAPGGRFVAYQVRDRVGELGREFFGRPQVQVELLNVPPMRVYRWVKPSVPLMQQAS</sequence>
<keyword evidence="1 6" id="KW-0489">Methyltransferase</keyword>
<proteinExistence type="predicted"/>
<dbReference type="SUPFAM" id="SSF53335">
    <property type="entry name" value="S-adenosyl-L-methionine-dependent methyltransferases"/>
    <property type="match status" value="1"/>
</dbReference>
<dbReference type="InterPro" id="IPR001737">
    <property type="entry name" value="KsgA/Erm"/>
</dbReference>
<evidence type="ECO:0000313" key="6">
    <source>
        <dbReference type="EMBL" id="TXF11314.1"/>
    </source>
</evidence>
<evidence type="ECO:0000256" key="2">
    <source>
        <dbReference type="ARBA" id="ARBA00022679"/>
    </source>
</evidence>
<dbReference type="SMART" id="SM00650">
    <property type="entry name" value="rADc"/>
    <property type="match status" value="1"/>
</dbReference>
<evidence type="ECO:0000256" key="3">
    <source>
        <dbReference type="ARBA" id="ARBA00022691"/>
    </source>
</evidence>
<dbReference type="Pfam" id="PF13649">
    <property type="entry name" value="Methyltransf_25"/>
    <property type="match status" value="1"/>
</dbReference>
<gene>
    <name evidence="6" type="ORF">FR698_11320</name>
</gene>
<comment type="caution">
    <text evidence="6">The sequence shown here is derived from an EMBL/GenBank/DDBJ whole genome shotgun (WGS) entry which is preliminary data.</text>
</comment>
<dbReference type="Gene3D" id="3.40.50.150">
    <property type="entry name" value="Vaccinia Virus protein VP39"/>
    <property type="match status" value="1"/>
</dbReference>
<keyword evidence="3" id="KW-0949">S-adenosyl-L-methionine</keyword>
<keyword evidence="7" id="KW-1185">Reference proteome</keyword>
<dbReference type="InParanoid" id="A0A5C7EW63"/>
<dbReference type="AlphaFoldDB" id="A0A5C7EW63"/>
<dbReference type="PANTHER" id="PTHR11727">
    <property type="entry name" value="DIMETHYLADENOSINE TRANSFERASE"/>
    <property type="match status" value="1"/>
</dbReference>
<keyword evidence="4" id="KW-0694">RNA-binding</keyword>
<accession>A0A5C7EW63</accession>
<dbReference type="EMBL" id="VPFL01000015">
    <property type="protein sequence ID" value="TXF11314.1"/>
    <property type="molecule type" value="Genomic_DNA"/>
</dbReference>
<dbReference type="Proteomes" id="UP000321201">
    <property type="component" value="Unassembled WGS sequence"/>
</dbReference>
<reference evidence="6 7" key="1">
    <citation type="submission" date="2019-08" db="EMBL/GenBank/DDBJ databases">
        <title>Pelomicrobium methylotrophicum gen. nov., sp. nov. a moderately thermophilic, facultatively anaerobic, lithoautotrophic and methylotrophic bacterium isolated from a terrestrial mud volcano.</title>
        <authorList>
            <person name="Slobodkina G.B."/>
            <person name="Merkel A.Y."/>
            <person name="Slobodkin A.I."/>
        </authorList>
    </citation>
    <scope>NUCLEOTIDE SEQUENCE [LARGE SCALE GENOMIC DNA]</scope>
    <source>
        <strain evidence="6 7">SM250</strain>
    </source>
</reference>
<protein>
    <submittedName>
        <fullName evidence="6">Methyltransferase domain-containing protein</fullName>
    </submittedName>
</protein>
<evidence type="ECO:0000256" key="4">
    <source>
        <dbReference type="ARBA" id="ARBA00022884"/>
    </source>
</evidence>
<dbReference type="GO" id="GO:0000179">
    <property type="term" value="F:rRNA (adenine-N6,N6-)-dimethyltransferase activity"/>
    <property type="evidence" value="ECO:0007669"/>
    <property type="project" value="InterPro"/>
</dbReference>
<name>A0A5C7EW63_9PROT</name>
<dbReference type="GO" id="GO:0003723">
    <property type="term" value="F:RNA binding"/>
    <property type="evidence" value="ECO:0007669"/>
    <property type="project" value="UniProtKB-KW"/>
</dbReference>